<evidence type="ECO:0000313" key="3">
    <source>
        <dbReference type="EMBL" id="KKO76285.1"/>
    </source>
</evidence>
<evidence type="ECO:0000256" key="1">
    <source>
        <dbReference type="PROSITE-ProRule" id="PRU00108"/>
    </source>
</evidence>
<dbReference type="Gene3D" id="1.10.10.60">
    <property type="entry name" value="Homeodomain-like"/>
    <property type="match status" value="1"/>
</dbReference>
<protein>
    <recommendedName>
        <fullName evidence="2">Homeobox domain-containing protein</fullName>
    </recommendedName>
</protein>
<sequence>MLLQKLEHEADAIIGLVKLQRTNIRYKNNIMYNELTSLQNNVLYSVFRKSIFPSLKNKRDLGYLLGMSFECVEIWFRKFRKSKDLSNVKLEKISSYTILNIYLNEAVNLRSSYNNN</sequence>
<dbReference type="InterPro" id="IPR001356">
    <property type="entry name" value="HD"/>
</dbReference>
<dbReference type="InterPro" id="IPR009057">
    <property type="entry name" value="Homeodomain-like_sf"/>
</dbReference>
<dbReference type="GO" id="GO:0003677">
    <property type="term" value="F:DNA binding"/>
    <property type="evidence" value="ECO:0007669"/>
    <property type="project" value="UniProtKB-UniRule"/>
</dbReference>
<name>A0A0F9WI75_9MICR</name>
<dbReference type="SUPFAM" id="SSF46689">
    <property type="entry name" value="Homeodomain-like"/>
    <property type="match status" value="1"/>
</dbReference>
<organism evidence="3 4">
    <name type="scientific">Vairimorpha ceranae</name>
    <dbReference type="NCBI Taxonomy" id="40302"/>
    <lineage>
        <taxon>Eukaryota</taxon>
        <taxon>Fungi</taxon>
        <taxon>Fungi incertae sedis</taxon>
        <taxon>Microsporidia</taxon>
        <taxon>Nosematidae</taxon>
        <taxon>Vairimorpha</taxon>
    </lineage>
</organism>
<keyword evidence="1" id="KW-0238">DNA-binding</keyword>
<feature type="domain" description="Homeobox" evidence="2">
    <location>
        <begin position="35"/>
        <end position="86"/>
    </location>
</feature>
<keyword evidence="1" id="KW-0539">Nucleus</keyword>
<reference evidence="3 4" key="1">
    <citation type="journal article" date="2015" name="Environ. Microbiol.">
        <title>Genome analyses suggest the presence of polyploidy and recent human-driven expansions in eight global populations of the honeybee pathogen Nosema ceranae.</title>
        <authorList>
            <person name="Pelin A."/>
            <person name="Selman M."/>
            <person name="Aris-Brosou S."/>
            <person name="Farinelli L."/>
            <person name="Corradi N."/>
        </authorList>
    </citation>
    <scope>NUCLEOTIDE SEQUENCE [LARGE SCALE GENOMIC DNA]</scope>
    <source>
        <strain evidence="3 4">PA08 1199</strain>
    </source>
</reference>
<keyword evidence="4" id="KW-1185">Reference proteome</keyword>
<dbReference type="PROSITE" id="PS50071">
    <property type="entry name" value="HOMEOBOX_2"/>
    <property type="match status" value="1"/>
</dbReference>
<dbReference type="VEuPathDB" id="MicrosporidiaDB:AAJ76_5000123249"/>
<keyword evidence="1" id="KW-0371">Homeobox</keyword>
<comment type="subcellular location">
    <subcellularLocation>
        <location evidence="1">Nucleus</location>
    </subcellularLocation>
</comment>
<evidence type="ECO:0000313" key="4">
    <source>
        <dbReference type="Proteomes" id="UP000034350"/>
    </source>
</evidence>
<dbReference type="Proteomes" id="UP000034350">
    <property type="component" value="Unassembled WGS sequence"/>
</dbReference>
<dbReference type="VEuPathDB" id="MicrosporidiaDB:G9O61_00g008340"/>
<dbReference type="EMBL" id="JPQZ01000005">
    <property type="protein sequence ID" value="KKO76285.1"/>
    <property type="molecule type" value="Genomic_DNA"/>
</dbReference>
<feature type="DNA-binding region" description="Homeobox" evidence="1">
    <location>
        <begin position="37"/>
        <end position="87"/>
    </location>
</feature>
<dbReference type="GeneID" id="36320771"/>
<dbReference type="VEuPathDB" id="MicrosporidiaDB:NCER_100241"/>
<dbReference type="AlphaFoldDB" id="A0A0F9WI75"/>
<accession>A0A0F9WI75</accession>
<evidence type="ECO:0000259" key="2">
    <source>
        <dbReference type="PROSITE" id="PS50071"/>
    </source>
</evidence>
<proteinExistence type="predicted"/>
<comment type="caution">
    <text evidence="3">The sequence shown here is derived from an EMBL/GenBank/DDBJ whole genome shotgun (WGS) entry which is preliminary data.</text>
</comment>
<gene>
    <name evidence="3" type="ORF">AAJ76_5000123249</name>
</gene>
<dbReference type="GO" id="GO:0005634">
    <property type="term" value="C:nucleus"/>
    <property type="evidence" value="ECO:0007669"/>
    <property type="project" value="UniProtKB-SubCell"/>
</dbReference>
<dbReference type="RefSeq" id="XP_024332027.1">
    <property type="nucleotide sequence ID" value="XM_024475824.1"/>
</dbReference>